<dbReference type="HOGENOM" id="CLU_268604_0_0_0"/>
<dbReference type="PANTHER" id="PTHR24567:SF74">
    <property type="entry name" value="HTH-TYPE TRANSCRIPTIONAL REGULATOR ARCR"/>
    <property type="match status" value="1"/>
</dbReference>
<dbReference type="SUPFAM" id="SSF51206">
    <property type="entry name" value="cAMP-binding domain-like"/>
    <property type="match status" value="1"/>
</dbReference>
<dbReference type="Pfam" id="PF00027">
    <property type="entry name" value="cNMP_binding"/>
    <property type="match status" value="1"/>
</dbReference>
<dbReference type="Proteomes" id="UP000054010">
    <property type="component" value="Unassembled WGS sequence"/>
</dbReference>
<dbReference type="InterPro" id="IPR036259">
    <property type="entry name" value="MFS_trans_sf"/>
</dbReference>
<dbReference type="PANTHER" id="PTHR24567">
    <property type="entry name" value="CRP FAMILY TRANSCRIPTIONAL REGULATORY PROTEIN"/>
    <property type="match status" value="1"/>
</dbReference>
<dbReference type="InterPro" id="IPR014710">
    <property type="entry name" value="RmlC-like_jellyroll"/>
</dbReference>
<evidence type="ECO:0000259" key="2">
    <source>
        <dbReference type="PROSITE" id="PS50042"/>
    </source>
</evidence>
<keyword evidence="1" id="KW-1133">Transmembrane helix</keyword>
<dbReference type="Pfam" id="PF13646">
    <property type="entry name" value="HEAT_2"/>
    <property type="match status" value="1"/>
</dbReference>
<feature type="domain" description="Cyclic nucleotide-binding" evidence="2">
    <location>
        <begin position="874"/>
        <end position="994"/>
    </location>
</feature>
<feature type="transmembrane region" description="Helical" evidence="1">
    <location>
        <begin position="159"/>
        <end position="179"/>
    </location>
</feature>
<dbReference type="InterPro" id="IPR018490">
    <property type="entry name" value="cNMP-bd_dom_sf"/>
</dbReference>
<dbReference type="OrthoDB" id="9798104at2"/>
<keyword evidence="4" id="KW-1185">Reference proteome</keyword>
<keyword evidence="1" id="KW-0472">Membrane</keyword>
<feature type="transmembrane region" description="Helical" evidence="1">
    <location>
        <begin position="331"/>
        <end position="352"/>
    </location>
</feature>
<reference evidence="3 4" key="1">
    <citation type="journal article" date="2011" name="J. Bacteriol.">
        <title>Draft genome sequence of the anoxygenic filamentous phototrophic bacterium Oscillochloris trichoides subsp. DG-6.</title>
        <authorList>
            <person name="Kuznetsov B.B."/>
            <person name="Ivanovsky R.N."/>
            <person name="Keppen O.I."/>
            <person name="Sukhacheva M.V."/>
            <person name="Bumazhkin B.K."/>
            <person name="Patutina E.O."/>
            <person name="Beletsky A.V."/>
            <person name="Mardanov A.V."/>
            <person name="Baslerov R.V."/>
            <person name="Panteleeva A.N."/>
            <person name="Kolganova T.V."/>
            <person name="Ravin N.V."/>
            <person name="Skryabin K.G."/>
        </authorList>
    </citation>
    <scope>NUCLEOTIDE SEQUENCE [LARGE SCALE GENOMIC DNA]</scope>
    <source>
        <strain evidence="3 4">DG-6</strain>
    </source>
</reference>
<dbReference type="GO" id="GO:0003700">
    <property type="term" value="F:DNA-binding transcription factor activity"/>
    <property type="evidence" value="ECO:0007669"/>
    <property type="project" value="TreeGrafter"/>
</dbReference>
<dbReference type="eggNOG" id="COG3202">
    <property type="taxonomic scope" value="Bacteria"/>
</dbReference>
<dbReference type="InterPro" id="IPR000595">
    <property type="entry name" value="cNMP-bd_dom"/>
</dbReference>
<dbReference type="EMBL" id="ADVR01000094">
    <property type="protein sequence ID" value="EFO79967.1"/>
    <property type="molecule type" value="Genomic_DNA"/>
</dbReference>
<dbReference type="CDD" id="cd00038">
    <property type="entry name" value="CAP_ED"/>
    <property type="match status" value="1"/>
</dbReference>
<comment type="caution">
    <text evidence="3">The sequence shown here is derived from an EMBL/GenBank/DDBJ whole genome shotgun (WGS) entry which is preliminary data.</text>
</comment>
<dbReference type="Gene3D" id="2.60.120.10">
    <property type="entry name" value="Jelly Rolls"/>
    <property type="match status" value="1"/>
</dbReference>
<dbReference type="PROSITE" id="PS50042">
    <property type="entry name" value="CNMP_BINDING_3"/>
    <property type="match status" value="1"/>
</dbReference>
<feature type="transmembrane region" description="Helical" evidence="1">
    <location>
        <begin position="32"/>
        <end position="52"/>
    </location>
</feature>
<accession>E1IFS6</accession>
<dbReference type="SUPFAM" id="SSF103473">
    <property type="entry name" value="MFS general substrate transporter"/>
    <property type="match status" value="1"/>
</dbReference>
<dbReference type="eggNOG" id="COG0664">
    <property type="taxonomic scope" value="Bacteria"/>
</dbReference>
<feature type="transmembrane region" description="Helical" evidence="1">
    <location>
        <begin position="239"/>
        <end position="260"/>
    </location>
</feature>
<dbReference type="AlphaFoldDB" id="E1IFS6"/>
<name>E1IFS6_9CHLR</name>
<organism evidence="3 4">
    <name type="scientific">Oscillochloris trichoides DG-6</name>
    <dbReference type="NCBI Taxonomy" id="765420"/>
    <lineage>
        <taxon>Bacteria</taxon>
        <taxon>Bacillati</taxon>
        <taxon>Chloroflexota</taxon>
        <taxon>Chloroflexia</taxon>
        <taxon>Chloroflexales</taxon>
        <taxon>Chloroflexineae</taxon>
        <taxon>Oscillochloridaceae</taxon>
        <taxon>Oscillochloris</taxon>
    </lineage>
</organism>
<keyword evidence="1" id="KW-0812">Transmembrane</keyword>
<gene>
    <name evidence="3" type="ORF">OSCT_2177</name>
</gene>
<dbReference type="Gene3D" id="1.25.10.10">
    <property type="entry name" value="Leucine-rich Repeat Variant"/>
    <property type="match status" value="2"/>
</dbReference>
<protein>
    <submittedName>
        <fullName evidence="3">Transcriptional regulator, Crp/Fnr family</fullName>
    </submittedName>
</protein>
<dbReference type="InterPro" id="IPR016024">
    <property type="entry name" value="ARM-type_fold"/>
</dbReference>
<feature type="transmembrane region" description="Helical" evidence="1">
    <location>
        <begin position="64"/>
        <end position="82"/>
    </location>
</feature>
<dbReference type="SMART" id="SM00100">
    <property type="entry name" value="cNMP"/>
    <property type="match status" value="1"/>
</dbReference>
<dbReference type="SUPFAM" id="SSF48371">
    <property type="entry name" value="ARM repeat"/>
    <property type="match status" value="1"/>
</dbReference>
<evidence type="ECO:0000256" key="1">
    <source>
        <dbReference type="SAM" id="Phobius"/>
    </source>
</evidence>
<dbReference type="STRING" id="765420.OSCT_2177"/>
<sequence length="1023" mass="109632">MRRNYTINLALSAGLFMGETLSEVLFLSHYGVAALPLGLIGTALLGVGTTAIYTRALARRPSGVLLAAIIVGIVAINLLIWGAFQAGMVWAALVLFLAFRPARDLLQAQIWNYISDQYDAQEAKLRFPVISAAGRIGAIIGAATLPLMLNTVGSGGAMLAWLGFLLVGLAALLAGNLHARVRHPEQPRAADAPQLRQSPLARALTTSAALAVTLVLLLTYQTSGVMVAAYPDERQLGTIYAIIAVAANMVGWGFQTFGLPQIIRLIGVSRTNLIYPIIALAVSLWVGVTGSVAAAVAGQVVRTTLRQSLQVPTEDLLMNALAADLRMRMRAIVRGAVVPLGATLGSLLILGLQTVGWGGPIIPWLSAIIAFATLATALWVRWAYSNATIALAREQNPITQRMAFAGFGSADPETVKMLEVRLAAAESVEDQIFIGRILIELDRTAAERALTTRIAHSSSETQVAILDLLAESGIAGEPLVALAPRLIRAEAPAVRRATLDALCGVRALAAPLFRSMLNDPDARVQLAAARLLLRAYPDEARARLMELLATPEAELRATVMSVIGPHAPEMLITGLHDSSPLVRLAAAEAAAKLSTLANQNELVAALRQSLNDPTVPVRRAATLALGVAGPSQIETLVGVLGDHNASVRACASGVLVQIGLSARNALSACVKDARNLDQREAALVTLARLNPGRPAAELIEFEQSLLMRLVTIIQIRPALGKLEGAYGTLLLDDLDEEERDLLERLRRLLAATDGDDAARSIWQGLGAEERERRAQASEALENARSPWQARLTAGIIRPDRLPERVMALAMPRLPQATISHHQAWEMIGNGSEWRHNLAHAAQTEHQPSLPTTERGGIAVLSVVEKAIFLRAVPVFADMAPGQLQILASAAEEMEYPQGAPIFTAGDPADRLFVIVNGRVGIEETRARGNVVRIATLEARNPFGELAVFDAPAHPTSAIAIDPCYLLAIRREVLIDLINQYPDLALTIIKFLSRRLRDASSTIAEKTRARPRQIVDLFDKMGDG</sequence>
<evidence type="ECO:0000313" key="4">
    <source>
        <dbReference type="Proteomes" id="UP000054010"/>
    </source>
</evidence>
<feature type="transmembrane region" description="Helical" evidence="1">
    <location>
        <begin position="272"/>
        <end position="297"/>
    </location>
</feature>
<dbReference type="InterPro" id="IPR011989">
    <property type="entry name" value="ARM-like"/>
</dbReference>
<evidence type="ECO:0000313" key="3">
    <source>
        <dbReference type="EMBL" id="EFO79967.1"/>
    </source>
</evidence>
<feature type="transmembrane region" description="Helical" evidence="1">
    <location>
        <begin position="200"/>
        <end position="219"/>
    </location>
</feature>
<dbReference type="GO" id="GO:0005829">
    <property type="term" value="C:cytosol"/>
    <property type="evidence" value="ECO:0007669"/>
    <property type="project" value="TreeGrafter"/>
</dbReference>
<proteinExistence type="predicted"/>
<dbReference type="InterPro" id="IPR050397">
    <property type="entry name" value="Env_Response_Regulators"/>
</dbReference>
<feature type="transmembrane region" description="Helical" evidence="1">
    <location>
        <begin position="364"/>
        <end position="384"/>
    </location>
</feature>